<dbReference type="RefSeq" id="WP_284218644.1">
    <property type="nucleotide sequence ID" value="NZ_BSOT01000009.1"/>
</dbReference>
<dbReference type="InterPro" id="IPR011990">
    <property type="entry name" value="TPR-like_helical_dom_sf"/>
</dbReference>
<reference evidence="3" key="1">
    <citation type="journal article" date="2014" name="Int. J. Syst. Evol. Microbiol.">
        <title>Complete genome sequence of Corynebacterium casei LMG S-19264T (=DSM 44701T), isolated from a smear-ripened cheese.</title>
        <authorList>
            <consortium name="US DOE Joint Genome Institute (JGI-PGF)"/>
            <person name="Walter F."/>
            <person name="Albersmeier A."/>
            <person name="Kalinowski J."/>
            <person name="Ruckert C."/>
        </authorList>
    </citation>
    <scope>NUCLEOTIDE SEQUENCE</scope>
    <source>
        <strain evidence="3">NBRC 110023</strain>
    </source>
</reference>
<feature type="compositionally biased region" description="Polar residues" evidence="1">
    <location>
        <begin position="126"/>
        <end position="144"/>
    </location>
</feature>
<sequence>MSVVNKMLKDLEGRQQAQHVSADYVPPNTGRTKQLLLSVVIVGLAASTLTLGIQQFTANSHEPNQPEFKADEPAYEPKQGDLLASEASSDAETQEKIKLVTSDEVDTGQNTRQTTNHTGHQIVAEHTSSLSEEEIPSNTTPDTSLENTLEIKASSGISHRVSEMRARAHMALENRQSQKAISILASLTSLDKKDVQARKQLASLLFAENQIAQAFNTLQVGLTDFPEDSSMRLMQARIAFKQGDKRLAMNILRAHPDKSIASADFMSFRAALAEKNGEYKQAYSDYSILVNREPQNAKWWLGLAVSQDKLLMQDEAVSSYMQVRELNQLPHQVHSFVEERLQLLTRRS</sequence>
<gene>
    <name evidence="3" type="ORF">GCM10007852_31430</name>
</gene>
<keyword evidence="2" id="KW-0812">Transmembrane</keyword>
<proteinExistence type="predicted"/>
<dbReference type="Gene3D" id="1.25.40.10">
    <property type="entry name" value="Tetratricopeptide repeat domain"/>
    <property type="match status" value="2"/>
</dbReference>
<organism evidence="3 4">
    <name type="scientific">Agaribacter marinus</name>
    <dbReference type="NCBI Taxonomy" id="1431249"/>
    <lineage>
        <taxon>Bacteria</taxon>
        <taxon>Pseudomonadati</taxon>
        <taxon>Pseudomonadota</taxon>
        <taxon>Gammaproteobacteria</taxon>
        <taxon>Alteromonadales</taxon>
        <taxon>Alteromonadaceae</taxon>
        <taxon>Agaribacter</taxon>
    </lineage>
</organism>
<keyword evidence="2" id="KW-0472">Membrane</keyword>
<keyword evidence="2" id="KW-1133">Transmembrane helix</keyword>
<feature type="transmembrane region" description="Helical" evidence="2">
    <location>
        <begin position="35"/>
        <end position="53"/>
    </location>
</feature>
<keyword evidence="4" id="KW-1185">Reference proteome</keyword>
<dbReference type="SUPFAM" id="SSF48452">
    <property type="entry name" value="TPR-like"/>
    <property type="match status" value="2"/>
</dbReference>
<evidence type="ECO:0000256" key="2">
    <source>
        <dbReference type="SAM" id="Phobius"/>
    </source>
</evidence>
<reference evidence="3" key="2">
    <citation type="submission" date="2023-01" db="EMBL/GenBank/DDBJ databases">
        <title>Draft genome sequence of Agaribacter marinus strain NBRC 110023.</title>
        <authorList>
            <person name="Sun Q."/>
            <person name="Mori K."/>
        </authorList>
    </citation>
    <scope>NUCLEOTIDE SEQUENCE</scope>
    <source>
        <strain evidence="3">NBRC 110023</strain>
    </source>
</reference>
<dbReference type="Pfam" id="PF14559">
    <property type="entry name" value="TPR_19"/>
    <property type="match status" value="1"/>
</dbReference>
<dbReference type="AlphaFoldDB" id="A0AA37T6D7"/>
<dbReference type="EMBL" id="BSOT01000009">
    <property type="protein sequence ID" value="GLR72235.1"/>
    <property type="molecule type" value="Genomic_DNA"/>
</dbReference>
<evidence type="ECO:0000256" key="1">
    <source>
        <dbReference type="SAM" id="MobiDB-lite"/>
    </source>
</evidence>
<name>A0AA37T6D7_9ALTE</name>
<protein>
    <submittedName>
        <fullName evidence="3">MSHA biogenesis protein MshN</fullName>
    </submittedName>
</protein>
<dbReference type="Proteomes" id="UP001156601">
    <property type="component" value="Unassembled WGS sequence"/>
</dbReference>
<feature type="compositionally biased region" description="Polar residues" evidence="1">
    <location>
        <begin position="107"/>
        <end position="119"/>
    </location>
</feature>
<evidence type="ECO:0000313" key="3">
    <source>
        <dbReference type="EMBL" id="GLR72235.1"/>
    </source>
</evidence>
<accession>A0AA37T6D7</accession>
<evidence type="ECO:0000313" key="4">
    <source>
        <dbReference type="Proteomes" id="UP001156601"/>
    </source>
</evidence>
<feature type="region of interest" description="Disordered" evidence="1">
    <location>
        <begin position="99"/>
        <end position="144"/>
    </location>
</feature>
<comment type="caution">
    <text evidence="3">The sequence shown here is derived from an EMBL/GenBank/DDBJ whole genome shotgun (WGS) entry which is preliminary data.</text>
</comment>